<accession>A0A329CNM9</accession>
<feature type="region of interest" description="Disordered" evidence="1">
    <location>
        <begin position="140"/>
        <end position="204"/>
    </location>
</feature>
<protein>
    <recommendedName>
        <fullName evidence="5">Extensin</fullName>
    </recommendedName>
</protein>
<reference evidence="3 4" key="1">
    <citation type="submission" date="2018-06" db="EMBL/GenBank/DDBJ databases">
        <title>Genomic Encyclopedia of Type Strains, Phase III (KMG-III): the genomes of soil and plant-associated and newly described type strains.</title>
        <authorList>
            <person name="Whitman W."/>
        </authorList>
    </citation>
    <scope>NUCLEOTIDE SEQUENCE [LARGE SCALE GENOMIC DNA]</scope>
    <source>
        <strain evidence="3 4">LMG 23644</strain>
    </source>
</reference>
<dbReference type="RefSeq" id="WP_111931102.1">
    <property type="nucleotide sequence ID" value="NZ_CADFFP010000006.1"/>
</dbReference>
<name>A0A329CNM9_9BURK</name>
<feature type="compositionally biased region" description="Polar residues" evidence="1">
    <location>
        <begin position="102"/>
        <end position="114"/>
    </location>
</feature>
<dbReference type="AlphaFoldDB" id="A0A329CNM9"/>
<gene>
    <name evidence="3" type="ORF">BX591_10591</name>
</gene>
<dbReference type="EMBL" id="QLTK01000005">
    <property type="protein sequence ID" value="RAS35372.1"/>
    <property type="molecule type" value="Genomic_DNA"/>
</dbReference>
<dbReference type="Proteomes" id="UP000248918">
    <property type="component" value="Unassembled WGS sequence"/>
</dbReference>
<keyword evidence="2" id="KW-1133">Transmembrane helix</keyword>
<dbReference type="OrthoDB" id="9007833at2"/>
<evidence type="ECO:0000313" key="3">
    <source>
        <dbReference type="EMBL" id="RAS35372.1"/>
    </source>
</evidence>
<feature type="transmembrane region" description="Helical" evidence="2">
    <location>
        <begin position="7"/>
        <end position="25"/>
    </location>
</feature>
<feature type="region of interest" description="Disordered" evidence="1">
    <location>
        <begin position="83"/>
        <end position="128"/>
    </location>
</feature>
<keyword evidence="2" id="KW-0812">Transmembrane</keyword>
<evidence type="ECO:0000256" key="1">
    <source>
        <dbReference type="SAM" id="MobiDB-lite"/>
    </source>
</evidence>
<sequence>MTNTGKALIIGLVLIDLGVVGYLLVPKGERTNAASGATGGAVATSSVSAAVVGPRASDTHVVAGSVLPTAPSSAQSGGEIAAVAPLSPPRKPSARAVKPVTINASGETKTTGPQSADGAHGDISRQGSNPVAAAMTDALVKESAKPDPSLPMPTTPPAPEPAAARDGPYPRGSNPVAAAMTQELVKQSARVDSASQPPARSGTQ</sequence>
<keyword evidence="2" id="KW-0472">Membrane</keyword>
<organism evidence="3 4">
    <name type="scientific">Paraburkholderia bryophila</name>
    <dbReference type="NCBI Taxonomy" id="420952"/>
    <lineage>
        <taxon>Bacteria</taxon>
        <taxon>Pseudomonadati</taxon>
        <taxon>Pseudomonadota</taxon>
        <taxon>Betaproteobacteria</taxon>
        <taxon>Burkholderiales</taxon>
        <taxon>Burkholderiaceae</taxon>
        <taxon>Paraburkholderia</taxon>
    </lineage>
</organism>
<evidence type="ECO:0000313" key="4">
    <source>
        <dbReference type="Proteomes" id="UP000248918"/>
    </source>
</evidence>
<evidence type="ECO:0008006" key="5">
    <source>
        <dbReference type="Google" id="ProtNLM"/>
    </source>
</evidence>
<feature type="compositionally biased region" description="Polar residues" evidence="1">
    <location>
        <begin position="193"/>
        <end position="204"/>
    </location>
</feature>
<feature type="compositionally biased region" description="Pro residues" evidence="1">
    <location>
        <begin position="148"/>
        <end position="160"/>
    </location>
</feature>
<proteinExistence type="predicted"/>
<comment type="caution">
    <text evidence="3">The sequence shown here is derived from an EMBL/GenBank/DDBJ whole genome shotgun (WGS) entry which is preliminary data.</text>
</comment>
<evidence type="ECO:0000256" key="2">
    <source>
        <dbReference type="SAM" id="Phobius"/>
    </source>
</evidence>